<gene>
    <name evidence="2" type="ORF">FA15DRAFT_671669</name>
</gene>
<keyword evidence="3" id="KW-1185">Reference proteome</keyword>
<name>A0A5C3KPN8_COPMA</name>
<evidence type="ECO:0000256" key="1">
    <source>
        <dbReference type="SAM" id="MobiDB-lite"/>
    </source>
</evidence>
<feature type="region of interest" description="Disordered" evidence="1">
    <location>
        <begin position="61"/>
        <end position="142"/>
    </location>
</feature>
<evidence type="ECO:0000313" key="2">
    <source>
        <dbReference type="EMBL" id="TFK22286.1"/>
    </source>
</evidence>
<feature type="region of interest" description="Disordered" evidence="1">
    <location>
        <begin position="1"/>
        <end position="49"/>
    </location>
</feature>
<dbReference type="Proteomes" id="UP000307440">
    <property type="component" value="Unassembled WGS sequence"/>
</dbReference>
<dbReference type="AlphaFoldDB" id="A0A5C3KPN8"/>
<sequence>MRDGFLRNPTRSQQTTMLAAGGSFPARHTSSNSRDNAIIDGPSPEDYARWNDVDETQMQRHYLDTPEMPPASPTLDDRERTTSFSERFPYPAGPAPDPRAPRPNLNLQHAPRPTNKLRRRTVSVPTASPPGASSSVVHHHGEDPLKRMKYDLQITTVLLNKLKMSSNNNVHASYNQGGHRGRPRPMSYAHGPLPHRDVDPRNLLDPRIDGRRCGSEFHQIHNHGLLLDPYAVETRERRASSSSAHVSRSTSRNQPASSASQHQHQHQHQHHHSQSPSYSQPDPIARAKSSHQRPRSTSHYDPPALSHPQPEQIKHRQSDPRDDEEEVLFGNFREAHDPLRNVPKPPPRSGTGLTSLYNLEPRKVRFRGADSVIGSPNAMQQAFPSPPVVPRSHGSRSPSRYH</sequence>
<dbReference type="OrthoDB" id="10668959at2759"/>
<feature type="compositionally biased region" description="Polar residues" evidence="1">
    <location>
        <begin position="123"/>
        <end position="136"/>
    </location>
</feature>
<evidence type="ECO:0008006" key="4">
    <source>
        <dbReference type="Google" id="ProtNLM"/>
    </source>
</evidence>
<organism evidence="2 3">
    <name type="scientific">Coprinopsis marcescibilis</name>
    <name type="common">Agaric fungus</name>
    <name type="synonym">Psathyrella marcescibilis</name>
    <dbReference type="NCBI Taxonomy" id="230819"/>
    <lineage>
        <taxon>Eukaryota</taxon>
        <taxon>Fungi</taxon>
        <taxon>Dikarya</taxon>
        <taxon>Basidiomycota</taxon>
        <taxon>Agaricomycotina</taxon>
        <taxon>Agaricomycetes</taxon>
        <taxon>Agaricomycetidae</taxon>
        <taxon>Agaricales</taxon>
        <taxon>Agaricineae</taxon>
        <taxon>Psathyrellaceae</taxon>
        <taxon>Coprinopsis</taxon>
    </lineage>
</organism>
<reference evidence="2 3" key="1">
    <citation type="journal article" date="2019" name="Nat. Ecol. Evol.">
        <title>Megaphylogeny resolves global patterns of mushroom evolution.</title>
        <authorList>
            <person name="Varga T."/>
            <person name="Krizsan K."/>
            <person name="Foldi C."/>
            <person name="Dima B."/>
            <person name="Sanchez-Garcia M."/>
            <person name="Sanchez-Ramirez S."/>
            <person name="Szollosi G.J."/>
            <person name="Szarkandi J.G."/>
            <person name="Papp V."/>
            <person name="Albert L."/>
            <person name="Andreopoulos W."/>
            <person name="Angelini C."/>
            <person name="Antonin V."/>
            <person name="Barry K.W."/>
            <person name="Bougher N.L."/>
            <person name="Buchanan P."/>
            <person name="Buyck B."/>
            <person name="Bense V."/>
            <person name="Catcheside P."/>
            <person name="Chovatia M."/>
            <person name="Cooper J."/>
            <person name="Damon W."/>
            <person name="Desjardin D."/>
            <person name="Finy P."/>
            <person name="Geml J."/>
            <person name="Haridas S."/>
            <person name="Hughes K."/>
            <person name="Justo A."/>
            <person name="Karasinski D."/>
            <person name="Kautmanova I."/>
            <person name="Kiss B."/>
            <person name="Kocsube S."/>
            <person name="Kotiranta H."/>
            <person name="LaButti K.M."/>
            <person name="Lechner B.E."/>
            <person name="Liimatainen K."/>
            <person name="Lipzen A."/>
            <person name="Lukacs Z."/>
            <person name="Mihaltcheva S."/>
            <person name="Morgado L.N."/>
            <person name="Niskanen T."/>
            <person name="Noordeloos M.E."/>
            <person name="Ohm R.A."/>
            <person name="Ortiz-Santana B."/>
            <person name="Ovrebo C."/>
            <person name="Racz N."/>
            <person name="Riley R."/>
            <person name="Savchenko A."/>
            <person name="Shiryaev A."/>
            <person name="Soop K."/>
            <person name="Spirin V."/>
            <person name="Szebenyi C."/>
            <person name="Tomsovsky M."/>
            <person name="Tulloss R.E."/>
            <person name="Uehling J."/>
            <person name="Grigoriev I.V."/>
            <person name="Vagvolgyi C."/>
            <person name="Papp T."/>
            <person name="Martin F.M."/>
            <person name="Miettinen O."/>
            <person name="Hibbett D.S."/>
            <person name="Nagy L.G."/>
        </authorList>
    </citation>
    <scope>NUCLEOTIDE SEQUENCE [LARGE SCALE GENOMIC DNA]</scope>
    <source>
        <strain evidence="2 3">CBS 121175</strain>
    </source>
</reference>
<feature type="region of interest" description="Disordered" evidence="1">
    <location>
        <begin position="169"/>
        <end position="204"/>
    </location>
</feature>
<evidence type="ECO:0000313" key="3">
    <source>
        <dbReference type="Proteomes" id="UP000307440"/>
    </source>
</evidence>
<feature type="compositionally biased region" description="Basic and acidic residues" evidence="1">
    <location>
        <begin position="194"/>
        <end position="204"/>
    </location>
</feature>
<feature type="compositionally biased region" description="Low complexity" evidence="1">
    <location>
        <begin position="240"/>
        <end position="262"/>
    </location>
</feature>
<protein>
    <recommendedName>
        <fullName evidence="4">Pal1-domain-containing protein</fullName>
    </recommendedName>
</protein>
<proteinExistence type="predicted"/>
<feature type="compositionally biased region" description="Basic residues" evidence="1">
    <location>
        <begin position="263"/>
        <end position="273"/>
    </location>
</feature>
<feature type="region of interest" description="Disordered" evidence="1">
    <location>
        <begin position="236"/>
        <end position="402"/>
    </location>
</feature>
<accession>A0A5C3KPN8</accession>
<dbReference type="EMBL" id="ML210244">
    <property type="protein sequence ID" value="TFK22286.1"/>
    <property type="molecule type" value="Genomic_DNA"/>
</dbReference>